<evidence type="ECO:0000256" key="4">
    <source>
        <dbReference type="ARBA" id="ARBA00001947"/>
    </source>
</evidence>
<comment type="cofactor">
    <cofactor evidence="4">
        <name>Zn(2+)</name>
        <dbReference type="ChEBI" id="CHEBI:29105"/>
    </cofactor>
</comment>
<dbReference type="SUPFAM" id="SSF51366">
    <property type="entry name" value="Ribulose-phoshate binding barrel"/>
    <property type="match status" value="1"/>
</dbReference>
<dbReference type="InterPro" id="IPR026019">
    <property type="entry name" value="Ribul_P_3_epim"/>
</dbReference>
<evidence type="ECO:0000256" key="8">
    <source>
        <dbReference type="ARBA" id="ARBA00022723"/>
    </source>
</evidence>
<dbReference type="GO" id="GO:0046872">
    <property type="term" value="F:metal ion binding"/>
    <property type="evidence" value="ECO:0007669"/>
    <property type="project" value="UniProtKB-KW"/>
</dbReference>
<evidence type="ECO:0000256" key="6">
    <source>
        <dbReference type="ARBA" id="ARBA00009541"/>
    </source>
</evidence>
<feature type="active site" description="Proton donor" evidence="11">
    <location>
        <position position="185"/>
    </location>
</feature>
<feature type="binding site" evidence="13">
    <location>
        <begin position="207"/>
        <end position="208"/>
    </location>
    <ligand>
        <name>substrate</name>
    </ligand>
</feature>
<feature type="binding site" evidence="12">
    <location>
        <position position="38"/>
    </location>
    <ligand>
        <name>a divalent metal cation</name>
        <dbReference type="ChEBI" id="CHEBI:60240"/>
    </ligand>
</feature>
<evidence type="ECO:0000256" key="13">
    <source>
        <dbReference type="PIRSR" id="PIRSR001461-3"/>
    </source>
</evidence>
<evidence type="ECO:0000256" key="2">
    <source>
        <dbReference type="ARBA" id="ARBA00001936"/>
    </source>
</evidence>
<dbReference type="PROSITE" id="PS01086">
    <property type="entry name" value="RIBUL_P_3_EPIMER_2"/>
    <property type="match status" value="1"/>
</dbReference>
<gene>
    <name evidence="15" type="ORF">QSP1433_LOCUS4973</name>
</gene>
<feature type="binding site" evidence="12">
    <location>
        <position position="72"/>
    </location>
    <ligand>
        <name>a divalent metal cation</name>
        <dbReference type="ChEBI" id="CHEBI:60240"/>
    </ligand>
</feature>
<dbReference type="EC" id="5.1.3.1" evidence="7 10"/>
<evidence type="ECO:0000256" key="11">
    <source>
        <dbReference type="PIRSR" id="PIRSR001461-1"/>
    </source>
</evidence>
<feature type="binding site" evidence="13">
    <location>
        <position position="72"/>
    </location>
    <ligand>
        <name>substrate</name>
    </ligand>
</feature>
<reference evidence="15" key="1">
    <citation type="submission" date="2021-01" db="EMBL/GenBank/DDBJ databases">
        <authorList>
            <person name="Corre E."/>
            <person name="Pelletier E."/>
            <person name="Niang G."/>
            <person name="Scheremetjew M."/>
            <person name="Finn R."/>
            <person name="Kale V."/>
            <person name="Holt S."/>
            <person name="Cochrane G."/>
            <person name="Meng A."/>
            <person name="Brown T."/>
            <person name="Cohen L."/>
        </authorList>
    </citation>
    <scope>NUCLEOTIDE SEQUENCE</scope>
    <source>
        <strain evidence="15">NY070348D</strain>
    </source>
</reference>
<dbReference type="GO" id="GO:0005975">
    <property type="term" value="P:carbohydrate metabolic process"/>
    <property type="evidence" value="ECO:0007669"/>
    <property type="project" value="InterPro"/>
</dbReference>
<protein>
    <recommendedName>
        <fullName evidence="7 10">Ribulose-phosphate 3-epimerase</fullName>
        <ecNumber evidence="7 10">5.1.3.1</ecNumber>
    </recommendedName>
</protein>
<dbReference type="FunFam" id="3.20.20.70:FF:000004">
    <property type="entry name" value="Ribulose-phosphate 3-epimerase"/>
    <property type="match status" value="1"/>
</dbReference>
<keyword evidence="12" id="KW-0464">Manganese</keyword>
<dbReference type="GO" id="GO:0004750">
    <property type="term" value="F:D-ribulose-phosphate 3-epimerase activity"/>
    <property type="evidence" value="ECO:0007669"/>
    <property type="project" value="UniProtKB-EC"/>
</dbReference>
<comment type="cofactor">
    <cofactor evidence="12">
        <name>a divalent metal cation</name>
        <dbReference type="ChEBI" id="CHEBI:60240"/>
    </cofactor>
    <text evidence="12">Binds 1 divalent metal cation per subunit.</text>
</comment>
<proteinExistence type="inferred from homology"/>
<evidence type="ECO:0000256" key="3">
    <source>
        <dbReference type="ARBA" id="ARBA00001941"/>
    </source>
</evidence>
<feature type="binding site" evidence="12">
    <location>
        <position position="185"/>
    </location>
    <ligand>
        <name>a divalent metal cation</name>
        <dbReference type="ChEBI" id="CHEBI:60240"/>
    </ligand>
</feature>
<feature type="binding site" evidence="13">
    <location>
        <begin position="156"/>
        <end position="159"/>
    </location>
    <ligand>
        <name>substrate</name>
    </ligand>
</feature>
<keyword evidence="12" id="KW-0862">Zinc</keyword>
<feature type="active site" description="Proton acceptor" evidence="11">
    <location>
        <position position="40"/>
    </location>
</feature>
<dbReference type="GO" id="GO:0006098">
    <property type="term" value="P:pentose-phosphate shunt"/>
    <property type="evidence" value="ECO:0007669"/>
    <property type="project" value="InterPro"/>
</dbReference>
<dbReference type="InterPro" id="IPR000056">
    <property type="entry name" value="Ribul_P_3_epim-like"/>
</dbReference>
<feature type="region of interest" description="Disordered" evidence="14">
    <location>
        <begin position="229"/>
        <end position="248"/>
    </location>
</feature>
<dbReference type="AlphaFoldDB" id="A0A7S2RM79"/>
<dbReference type="InterPro" id="IPR013785">
    <property type="entry name" value="Aldolase_TIM"/>
</dbReference>
<evidence type="ECO:0000313" key="15">
    <source>
        <dbReference type="EMBL" id="CAD9675195.1"/>
    </source>
</evidence>
<comment type="similarity">
    <text evidence="6 10">Belongs to the ribulose-phosphate 3-epimerase family.</text>
</comment>
<evidence type="ECO:0000256" key="7">
    <source>
        <dbReference type="ARBA" id="ARBA00013188"/>
    </source>
</evidence>
<comment type="cofactor">
    <cofactor evidence="5">
        <name>Fe(2+)</name>
        <dbReference type="ChEBI" id="CHEBI:29033"/>
    </cofactor>
</comment>
<name>A0A7S2RM79_9STRA</name>
<feature type="binding site" evidence="13">
    <location>
        <position position="13"/>
    </location>
    <ligand>
        <name>substrate</name>
    </ligand>
</feature>
<feature type="binding site" evidence="12">
    <location>
        <position position="40"/>
    </location>
    <ligand>
        <name>a divalent metal cation</name>
        <dbReference type="ChEBI" id="CHEBI:60240"/>
    </ligand>
</feature>
<accession>A0A7S2RM79</accession>
<evidence type="ECO:0000256" key="1">
    <source>
        <dbReference type="ARBA" id="ARBA00001782"/>
    </source>
</evidence>
<dbReference type="HAMAP" id="MF_02227">
    <property type="entry name" value="RPE"/>
    <property type="match status" value="1"/>
</dbReference>
<keyword evidence="9 10" id="KW-0413">Isomerase</keyword>
<feature type="binding site" evidence="13">
    <location>
        <position position="187"/>
    </location>
    <ligand>
        <name>substrate</name>
    </ligand>
</feature>
<evidence type="ECO:0000256" key="12">
    <source>
        <dbReference type="PIRSR" id="PIRSR001461-2"/>
    </source>
</evidence>
<keyword evidence="12" id="KW-0170">Cobalt</keyword>
<dbReference type="NCBIfam" id="NF004076">
    <property type="entry name" value="PRK05581.1-4"/>
    <property type="match status" value="1"/>
</dbReference>
<comment type="cofactor">
    <cofactor evidence="3">
        <name>Co(2+)</name>
        <dbReference type="ChEBI" id="CHEBI:48828"/>
    </cofactor>
</comment>
<dbReference type="EMBL" id="HBHK01008045">
    <property type="protein sequence ID" value="CAD9675195.1"/>
    <property type="molecule type" value="Transcribed_RNA"/>
</dbReference>
<dbReference type="GO" id="GO:0005737">
    <property type="term" value="C:cytoplasm"/>
    <property type="evidence" value="ECO:0007669"/>
    <property type="project" value="UniProtKB-ARBA"/>
</dbReference>
<dbReference type="InterPro" id="IPR011060">
    <property type="entry name" value="RibuloseP-bd_barrel"/>
</dbReference>
<dbReference type="CDD" id="cd00429">
    <property type="entry name" value="RPE"/>
    <property type="match status" value="1"/>
</dbReference>
<sequence length="248" mass="27344">MMHHCCEPMIGPSVLDCDLAQLANEVKRVLKAGANYIHLDVMDGHFVGAISFGPYLIECLRRHVPDVAFDCHMMTSEPEKWIEGIAKAQADKPLMVTYTFHLETTEDRGITQQVIDKIKEHKLRVGIAISPDTPVEKLLKYADQIDLALVMTVHPGKGGQSFMEDMMSKVRTLREKYPKMDIEVDGGVKPATVDAAAKAGANLIVSGSGVYKAKDMAESISTMKRSVEKFGQGKDDDKLSPLVKDAEL</sequence>
<dbReference type="Pfam" id="PF00834">
    <property type="entry name" value="Ribul_P_3_epim"/>
    <property type="match status" value="1"/>
</dbReference>
<comment type="catalytic activity">
    <reaction evidence="1 10">
        <text>D-ribulose 5-phosphate = D-xylulose 5-phosphate</text>
        <dbReference type="Rhea" id="RHEA:13677"/>
        <dbReference type="ChEBI" id="CHEBI:57737"/>
        <dbReference type="ChEBI" id="CHEBI:58121"/>
        <dbReference type="EC" id="5.1.3.1"/>
    </reaction>
</comment>
<keyword evidence="8 12" id="KW-0479">Metal-binding</keyword>
<evidence type="ECO:0000256" key="10">
    <source>
        <dbReference type="PIRNR" id="PIRNR001461"/>
    </source>
</evidence>
<keyword evidence="10" id="KW-0119">Carbohydrate metabolism</keyword>
<dbReference type="Gene3D" id="3.20.20.70">
    <property type="entry name" value="Aldolase class I"/>
    <property type="match status" value="1"/>
</dbReference>
<dbReference type="PANTHER" id="PTHR11749">
    <property type="entry name" value="RIBULOSE-5-PHOSPHATE-3-EPIMERASE"/>
    <property type="match status" value="1"/>
</dbReference>
<comment type="cofactor">
    <cofactor evidence="2">
        <name>Mn(2+)</name>
        <dbReference type="ChEBI" id="CHEBI:29035"/>
    </cofactor>
</comment>
<evidence type="ECO:0000256" key="14">
    <source>
        <dbReference type="SAM" id="MobiDB-lite"/>
    </source>
</evidence>
<evidence type="ECO:0000256" key="5">
    <source>
        <dbReference type="ARBA" id="ARBA00001954"/>
    </source>
</evidence>
<organism evidence="15">
    <name type="scientific">Mucochytrium quahogii</name>
    <dbReference type="NCBI Taxonomy" id="96639"/>
    <lineage>
        <taxon>Eukaryota</taxon>
        <taxon>Sar</taxon>
        <taxon>Stramenopiles</taxon>
        <taxon>Bigyra</taxon>
        <taxon>Labyrinthulomycetes</taxon>
        <taxon>Thraustochytrida</taxon>
        <taxon>Thraustochytriidae</taxon>
        <taxon>Mucochytrium</taxon>
    </lineage>
</organism>
<dbReference type="PIRSF" id="PIRSF001461">
    <property type="entry name" value="RPE"/>
    <property type="match status" value="1"/>
</dbReference>
<evidence type="ECO:0000256" key="9">
    <source>
        <dbReference type="ARBA" id="ARBA00023235"/>
    </source>
</evidence>